<organism evidence="2 3">
    <name type="scientific">Actinopolymorpha singaporensis</name>
    <dbReference type="NCBI Taxonomy" id="117157"/>
    <lineage>
        <taxon>Bacteria</taxon>
        <taxon>Bacillati</taxon>
        <taxon>Actinomycetota</taxon>
        <taxon>Actinomycetes</taxon>
        <taxon>Propionibacteriales</taxon>
        <taxon>Actinopolymorphaceae</taxon>
        <taxon>Actinopolymorpha</taxon>
    </lineage>
</organism>
<dbReference type="STRING" id="117157.SAMN04489717_5625"/>
<dbReference type="InterPro" id="IPR035985">
    <property type="entry name" value="Ubiquitin-activating_enz"/>
</dbReference>
<dbReference type="OrthoDB" id="4426339at2"/>
<feature type="domain" description="THIF-type NAD/FAD binding fold" evidence="1">
    <location>
        <begin position="121"/>
        <end position="342"/>
    </location>
</feature>
<dbReference type="RefSeq" id="WP_157728830.1">
    <property type="nucleotide sequence ID" value="NZ_LT629732.1"/>
</dbReference>
<accession>A0A1H1YQ39</accession>
<evidence type="ECO:0000313" key="3">
    <source>
        <dbReference type="Proteomes" id="UP000198983"/>
    </source>
</evidence>
<reference evidence="2 3" key="1">
    <citation type="submission" date="2016-10" db="EMBL/GenBank/DDBJ databases">
        <authorList>
            <person name="de Groot N.N."/>
        </authorList>
    </citation>
    <scope>NUCLEOTIDE SEQUENCE [LARGE SCALE GENOMIC DNA]</scope>
    <source>
        <strain evidence="2 3">DSM 22024</strain>
    </source>
</reference>
<dbReference type="AlphaFoldDB" id="A0A1H1YQ39"/>
<dbReference type="Gene3D" id="3.40.50.720">
    <property type="entry name" value="NAD(P)-binding Rossmann-like Domain"/>
    <property type="match status" value="1"/>
</dbReference>
<proteinExistence type="predicted"/>
<evidence type="ECO:0000259" key="1">
    <source>
        <dbReference type="Pfam" id="PF00899"/>
    </source>
</evidence>
<dbReference type="Pfam" id="PF00899">
    <property type="entry name" value="ThiF"/>
    <property type="match status" value="1"/>
</dbReference>
<dbReference type="EMBL" id="LT629732">
    <property type="protein sequence ID" value="SDT23432.1"/>
    <property type="molecule type" value="Genomic_DNA"/>
</dbReference>
<protein>
    <submittedName>
        <fullName evidence="2">ThiF family protein</fullName>
    </submittedName>
</protein>
<evidence type="ECO:0000313" key="2">
    <source>
        <dbReference type="EMBL" id="SDT23432.1"/>
    </source>
</evidence>
<dbReference type="InterPro" id="IPR000594">
    <property type="entry name" value="ThiF_NAD_FAD-bd"/>
</dbReference>
<dbReference type="GO" id="GO:0008641">
    <property type="term" value="F:ubiquitin-like modifier activating enzyme activity"/>
    <property type="evidence" value="ECO:0007669"/>
    <property type="project" value="InterPro"/>
</dbReference>
<sequence>MRPQIKPALRRVWRDGQTVQIGLDPAHALVVTGLDAGLRHLVESLSGACSEEDLITAALAEGVSLPRAHRLLRLLDEGGALQDAASAEAVWEGVGPAERARLTPDLAARRLGTPEDDGEWLRRRRDAAVCVFGAGRIGASVASLLAAGGLGRVDVSDRTTTRPADLAPAGLCTGDVGRPRAVGAARAAKLAGPSTEVGAGGVGGITERPDLAVLAPEEEPDRNLADALVRAGVPHLVVRMREGRAILGPLVLPGTSSCVRCHDLHRTARDPRWPDILAQTVGAPNGMPACDVVLSTAVAGHAALHVLAFLDGGRPPSVDATLEMALPHGTIRRRSWSIHPACGCHWDPEPAPVAA</sequence>
<dbReference type="SUPFAM" id="SSF69572">
    <property type="entry name" value="Activating enzymes of the ubiquitin-like proteins"/>
    <property type="match status" value="1"/>
</dbReference>
<gene>
    <name evidence="2" type="ORF">SAMN04489717_5625</name>
</gene>
<keyword evidence="3" id="KW-1185">Reference proteome</keyword>
<name>A0A1H1YQ39_9ACTN</name>
<dbReference type="Proteomes" id="UP000198983">
    <property type="component" value="Chromosome I"/>
</dbReference>